<dbReference type="PANTHER" id="PTHR43762:SF1">
    <property type="entry name" value="D-ARABINONO-1,4-LACTONE OXIDASE"/>
    <property type="match status" value="1"/>
</dbReference>
<dbReference type="InterPro" id="IPR016166">
    <property type="entry name" value="FAD-bd_PCMH"/>
</dbReference>
<protein>
    <submittedName>
        <fullName evidence="4">FAD-linked oxidoreductase</fullName>
    </submittedName>
</protein>
<feature type="domain" description="FAD-binding PCMH-type" evidence="3">
    <location>
        <begin position="56"/>
        <end position="223"/>
    </location>
</feature>
<dbReference type="Gene3D" id="3.30.70.2520">
    <property type="match status" value="1"/>
</dbReference>
<proteinExistence type="predicted"/>
<dbReference type="GO" id="GO:0003885">
    <property type="term" value="F:D-arabinono-1,4-lactone oxidase activity"/>
    <property type="evidence" value="ECO:0007669"/>
    <property type="project" value="InterPro"/>
</dbReference>
<reference evidence="4 5" key="1">
    <citation type="submission" date="2020-08" db="EMBL/GenBank/DDBJ databases">
        <title>Genomic Encyclopedia of Type Strains, Phase IV (KMG-IV): sequencing the most valuable type-strain genomes for metagenomic binning, comparative biology and taxonomic classification.</title>
        <authorList>
            <person name="Goeker M."/>
        </authorList>
    </citation>
    <scope>NUCLEOTIDE SEQUENCE [LARGE SCALE GENOMIC DNA]</scope>
    <source>
        <strain evidence="4 5">DSM 26723</strain>
    </source>
</reference>
<gene>
    <name evidence="4" type="ORF">HNQ60_001324</name>
</gene>
<evidence type="ECO:0000313" key="4">
    <source>
        <dbReference type="EMBL" id="MBB6092446.1"/>
    </source>
</evidence>
<keyword evidence="1" id="KW-0274">FAD</keyword>
<dbReference type="GO" id="GO:0071949">
    <property type="term" value="F:FAD binding"/>
    <property type="evidence" value="ECO:0007669"/>
    <property type="project" value="InterPro"/>
</dbReference>
<dbReference type="InterPro" id="IPR006094">
    <property type="entry name" value="Oxid_FAD_bind_N"/>
</dbReference>
<dbReference type="Gene3D" id="1.10.45.10">
    <property type="entry name" value="Vanillyl-alcohol Oxidase, Chain A, domain 4"/>
    <property type="match status" value="1"/>
</dbReference>
<accession>A0A841HI23</accession>
<keyword evidence="2" id="KW-0560">Oxidoreductase</keyword>
<evidence type="ECO:0000313" key="5">
    <source>
        <dbReference type="Proteomes" id="UP000588068"/>
    </source>
</evidence>
<dbReference type="RefSeq" id="WP_184330244.1">
    <property type="nucleotide sequence ID" value="NZ_JACHHZ010000002.1"/>
</dbReference>
<dbReference type="EMBL" id="JACHHZ010000002">
    <property type="protein sequence ID" value="MBB6092446.1"/>
    <property type="molecule type" value="Genomic_DNA"/>
</dbReference>
<keyword evidence="1" id="KW-0285">Flavoprotein</keyword>
<dbReference type="Gene3D" id="3.30.465.10">
    <property type="match status" value="1"/>
</dbReference>
<dbReference type="PANTHER" id="PTHR43762">
    <property type="entry name" value="L-GULONOLACTONE OXIDASE"/>
    <property type="match status" value="1"/>
</dbReference>
<comment type="caution">
    <text evidence="4">The sequence shown here is derived from an EMBL/GenBank/DDBJ whole genome shotgun (WGS) entry which is preliminary data.</text>
</comment>
<dbReference type="SUPFAM" id="SSF56176">
    <property type="entry name" value="FAD-binding/transporter-associated domain-like"/>
    <property type="match status" value="1"/>
</dbReference>
<dbReference type="InterPro" id="IPR010031">
    <property type="entry name" value="FAD_lactone_oxidase-like"/>
</dbReference>
<sequence>MISRRAMFMTLGAVAVTGGAGAGYVGWRARETPEPPSPPEVDAQGRLLWRNWSGIQSSYPAERWAPATEEELAAAIARRPLPVRVVGSGHSFMPLVPTVGTLMTLDGITGLIAHDTATHRATFFAGTRLGDVGPALAAIGQEMPNLPDINKQSIGGAIATGTHGTGRNFKAIHGEVTGLRLITASGEIIDCSAQVRPEVFHSARVGLGAFGVVTRVELQNRPLTRILKRTYVAQLEDAIAQWPELIAKHRNVEFYAVPFTGLAAVIACDETDRPVQPRGPDTDAEGLMSLKQLRDLFGFSNRARRQMAQSAMANLPPEEAVDEGWKLLSNDRPIRFNEMEFHLPLETQMQALREVMQAIETHRPDVFFPIEVRVIEADDAWLSPFFGRLSGSIAVHTWYKDEYQFLHELIEPILRRHGGRPHWGKLNTLKAMDFAALYPRWRDAMDVRRELDPEGRFLNDYLKTVLS</sequence>
<dbReference type="InterPro" id="IPR016167">
    <property type="entry name" value="FAD-bd_PCMH_sub1"/>
</dbReference>
<evidence type="ECO:0000256" key="1">
    <source>
        <dbReference type="ARBA" id="ARBA00022827"/>
    </source>
</evidence>
<dbReference type="Pfam" id="PF04030">
    <property type="entry name" value="ALO"/>
    <property type="match status" value="1"/>
</dbReference>
<dbReference type="InterPro" id="IPR016171">
    <property type="entry name" value="Vanillyl_alc_oxidase_C-sub2"/>
</dbReference>
<keyword evidence="5" id="KW-1185">Reference proteome</keyword>
<evidence type="ECO:0000256" key="2">
    <source>
        <dbReference type="ARBA" id="ARBA00023002"/>
    </source>
</evidence>
<name>A0A841HI23_9GAMM</name>
<dbReference type="AlphaFoldDB" id="A0A841HI23"/>
<dbReference type="GO" id="GO:0016020">
    <property type="term" value="C:membrane"/>
    <property type="evidence" value="ECO:0007669"/>
    <property type="project" value="InterPro"/>
</dbReference>
<evidence type="ECO:0000259" key="3">
    <source>
        <dbReference type="PROSITE" id="PS51387"/>
    </source>
</evidence>
<dbReference type="InterPro" id="IPR007173">
    <property type="entry name" value="ALO_C"/>
</dbReference>
<dbReference type="NCBIfam" id="TIGR01679">
    <property type="entry name" value="bact_FAD_ox"/>
    <property type="match status" value="1"/>
</dbReference>
<dbReference type="PROSITE" id="PS51387">
    <property type="entry name" value="FAD_PCMH"/>
    <property type="match status" value="1"/>
</dbReference>
<dbReference type="InterPro" id="IPR016169">
    <property type="entry name" value="FAD-bd_PCMH_sub2"/>
</dbReference>
<dbReference type="Gene3D" id="3.30.43.10">
    <property type="entry name" value="Uridine Diphospho-n-acetylenolpyruvylglucosamine Reductase, domain 2"/>
    <property type="match status" value="1"/>
</dbReference>
<dbReference type="Pfam" id="PF01565">
    <property type="entry name" value="FAD_binding_4"/>
    <property type="match status" value="1"/>
</dbReference>
<dbReference type="InterPro" id="IPR036318">
    <property type="entry name" value="FAD-bd_PCMH-like_sf"/>
</dbReference>
<dbReference type="PIRSF" id="PIRSF000136">
    <property type="entry name" value="LGO_GLO"/>
    <property type="match status" value="1"/>
</dbReference>
<dbReference type="Proteomes" id="UP000588068">
    <property type="component" value="Unassembled WGS sequence"/>
</dbReference>
<organism evidence="4 5">
    <name type="scientific">Povalibacter uvarum</name>
    <dbReference type="NCBI Taxonomy" id="732238"/>
    <lineage>
        <taxon>Bacteria</taxon>
        <taxon>Pseudomonadati</taxon>
        <taxon>Pseudomonadota</taxon>
        <taxon>Gammaproteobacteria</taxon>
        <taxon>Steroidobacterales</taxon>
        <taxon>Steroidobacteraceae</taxon>
        <taxon>Povalibacter</taxon>
    </lineage>
</organism>